<evidence type="ECO:0000259" key="5">
    <source>
        <dbReference type="Pfam" id="PF22672"/>
    </source>
</evidence>
<evidence type="ECO:0000313" key="6">
    <source>
        <dbReference type="EMBL" id="ETW27108.1"/>
    </source>
</evidence>
<feature type="compositionally biased region" description="Basic and acidic residues" evidence="1">
    <location>
        <begin position="872"/>
        <end position="894"/>
    </location>
</feature>
<feature type="region of interest" description="Disordered" evidence="1">
    <location>
        <begin position="933"/>
        <end position="959"/>
    </location>
</feature>
<evidence type="ECO:0000259" key="3">
    <source>
        <dbReference type="Pfam" id="PF05424"/>
    </source>
</evidence>
<feature type="compositionally biased region" description="Gly residues" evidence="1">
    <location>
        <begin position="942"/>
        <end position="952"/>
    </location>
</feature>
<dbReference type="Proteomes" id="UP000030656">
    <property type="component" value="Unassembled WGS sequence"/>
</dbReference>
<feature type="domain" description="Duffy-binding-like" evidence="2">
    <location>
        <begin position="674"/>
        <end position="826"/>
    </location>
</feature>
<protein>
    <recommendedName>
        <fullName evidence="8">Duffy-binding-like domain-containing protein</fullName>
    </recommendedName>
</protein>
<evidence type="ECO:0000256" key="1">
    <source>
        <dbReference type="SAM" id="MobiDB-lite"/>
    </source>
</evidence>
<evidence type="ECO:0000259" key="2">
    <source>
        <dbReference type="Pfam" id="PF03011"/>
    </source>
</evidence>
<dbReference type="Pfam" id="PF15447">
    <property type="entry name" value="NTS"/>
    <property type="match status" value="1"/>
</dbReference>
<feature type="domain" description="Plasmodium falciparum erythrocyte membrane protein-1 N-terminal segment" evidence="4">
    <location>
        <begin position="11"/>
        <end position="46"/>
    </location>
</feature>
<dbReference type="GO" id="GO:0016020">
    <property type="term" value="C:membrane"/>
    <property type="evidence" value="ECO:0007669"/>
    <property type="project" value="InterPro"/>
</dbReference>
<feature type="region of interest" description="Disordered" evidence="1">
    <location>
        <begin position="528"/>
        <end position="562"/>
    </location>
</feature>
<dbReference type="InterPro" id="IPR042202">
    <property type="entry name" value="Duffy-ag-bd_sf"/>
</dbReference>
<evidence type="ECO:0008006" key="8">
    <source>
        <dbReference type="Google" id="ProtNLM"/>
    </source>
</evidence>
<dbReference type="InterPro" id="IPR054595">
    <property type="entry name" value="DBL_C"/>
</dbReference>
<evidence type="ECO:0000313" key="7">
    <source>
        <dbReference type="Proteomes" id="UP000030656"/>
    </source>
</evidence>
<dbReference type="InterPro" id="IPR029210">
    <property type="entry name" value="PfEMP1_NTS"/>
</dbReference>
<dbReference type="EMBL" id="KI928104">
    <property type="protein sequence ID" value="ETW27108.1"/>
    <property type="molecule type" value="Genomic_DNA"/>
</dbReference>
<dbReference type="FunFam" id="1.20.1310.20:FF:000001">
    <property type="entry name" value="Erythrocyte membrane protein 1, PfEMP1"/>
    <property type="match status" value="1"/>
</dbReference>
<feature type="domain" description="Duffy-binding-like" evidence="5">
    <location>
        <begin position="330"/>
        <end position="486"/>
    </location>
</feature>
<dbReference type="Pfam" id="PF22672">
    <property type="entry name" value="DBL_C"/>
    <property type="match status" value="1"/>
</dbReference>
<dbReference type="GO" id="GO:0046789">
    <property type="term" value="F:host cell surface receptor binding"/>
    <property type="evidence" value="ECO:0007669"/>
    <property type="project" value="InterPro"/>
</dbReference>
<feature type="region of interest" description="Disordered" evidence="1">
    <location>
        <begin position="814"/>
        <end position="897"/>
    </location>
</feature>
<dbReference type="Pfam" id="PF05424">
    <property type="entry name" value="Duffy_binding"/>
    <property type="match status" value="1"/>
</dbReference>
<feature type="compositionally biased region" description="Basic and acidic residues" evidence="1">
    <location>
        <begin position="824"/>
        <end position="833"/>
    </location>
</feature>
<dbReference type="FunFam" id="1.20.58.830:FF:000003">
    <property type="entry name" value="Erythrocyte membrane protein 1, PfEMP1"/>
    <property type="match status" value="1"/>
</dbReference>
<dbReference type="Gene3D" id="1.20.58.830">
    <property type="match status" value="2"/>
</dbReference>
<name>A0A024VFN9_PLAFA</name>
<sequence>MAPQVGGTDKSAKEVLDEFGQKVHEQVKKEAQTYKGELEGNLSFATFSGVERAFTKNPCTFKYDELINGSGGAARGNPCGSASASDKRFSKERVDEYDEKKIRDSNKSKGGNNEGECAPYRRLSLCNKNFQKINNDDSTNAKNDLLLDVCYAAKFEGESIKAHLEQYDATYPGSGHTTCTALARSFADIGDIVRGRDLFIGYNQKEKKRRKQLDDKLKDIFGDIYKELTSGRNGKKEEIERRYGSDKNNNYYQLREDWWTANRETVWKAITCAAKVGDTYFRATCDSADGKSQYQTQNQCRCTKSSGAKADDQVPTYFDYVPQYLRWFEEWAEDFCRKKKKKVEKLEKSCRGEYQGEKRYCSRNGYDCEKTKRAIGKYRMGNQCISCLYGCNPYVEWIENQRKQFDKQKKKYTDEMEKYENGAPVSGRQRRSAHGGSNVNGYEKKFYEKFKGKCGTVDAFLKLLNKEKECNAITDTEGGRINFEKVNSGGAVGGASGDGGDSGTNVESQGTFYRSKYCQPCPHCGVKKKRNGDSGNQWEEKSDSDQCNIKLYKPKPGESGTPIEILKSGEGHDDIETKLNAFCNQTSGSSGGGRGDCGGTNIDSSLCEPWQCYQFDQLEKDKEGEEDEDDLQYDNDVKNAGGLCILKNTNKKEKEKEKKSEEEPKEIQKTFYDFFYYWVAHMLKDSIHWRTKKIKGCLENGKKKCGNQQCKVDCDCFKRWVKQKENEWKLILEHFKTQPGFDILGNDYDYVLKEILKKDELLSSIKSGYGNAKELEGIKNMLNEENEKNQVEAADGNDSKKKNTIDKLLQHEGDDANNCLKKHKDNDCPKPKAPETPGPDTKEASPHNSEEDVDASSGDEEEDEEEEEEEAKAEAEAEGSGKDATEEVGPKEEGPQVNVCSIVEEALKGNLDAACSQKYSGIQSRLGWKCIPSGDSTATSGGVPGDTTGGKDGATCIPPRRRRLYVGKLHNWANKHNTEASQKDGTQALSGQATENG</sequence>
<feature type="region of interest" description="Disordered" evidence="1">
    <location>
        <begin position="419"/>
        <end position="438"/>
    </location>
</feature>
<evidence type="ECO:0000259" key="4">
    <source>
        <dbReference type="Pfam" id="PF15447"/>
    </source>
</evidence>
<feature type="compositionally biased region" description="Basic and acidic residues" evidence="1">
    <location>
        <begin position="840"/>
        <end position="850"/>
    </location>
</feature>
<gene>
    <name evidence="6" type="ORF">PFFCH_05469</name>
</gene>
<accession>A0A024VFN9</accession>
<dbReference type="Gene3D" id="1.20.1310.20">
    <property type="entry name" value="Duffy-antigen binding domain"/>
    <property type="match status" value="2"/>
</dbReference>
<feature type="compositionally biased region" description="Acidic residues" evidence="1">
    <location>
        <begin position="851"/>
        <end position="871"/>
    </location>
</feature>
<feature type="region of interest" description="Disordered" evidence="1">
    <location>
        <begin position="974"/>
        <end position="997"/>
    </location>
</feature>
<reference evidence="6 7" key="1">
    <citation type="submission" date="2013-02" db="EMBL/GenBank/DDBJ databases">
        <title>The Genome Annotation of Plasmodium falciparum FCH/4.</title>
        <authorList>
            <consortium name="The Broad Institute Genome Sequencing Platform"/>
            <consortium name="The Broad Institute Genome Sequencing Center for Infectious Disease"/>
            <person name="Neafsey D."/>
            <person name="Hoffman S."/>
            <person name="Volkman S."/>
            <person name="Rosenthal P."/>
            <person name="Walker B."/>
            <person name="Young S.K."/>
            <person name="Zeng Q."/>
            <person name="Gargeya S."/>
            <person name="Fitzgerald M."/>
            <person name="Haas B."/>
            <person name="Abouelleil A."/>
            <person name="Allen A.W."/>
            <person name="Alvarado L."/>
            <person name="Arachchi H.M."/>
            <person name="Berlin A.M."/>
            <person name="Chapman S.B."/>
            <person name="Gainer-Dewar J."/>
            <person name="Goldberg J."/>
            <person name="Griggs A."/>
            <person name="Gujja S."/>
            <person name="Hansen M."/>
            <person name="Howarth C."/>
            <person name="Imamovic A."/>
            <person name="Ireland A."/>
            <person name="Larimer J."/>
            <person name="McCowan C."/>
            <person name="Murphy C."/>
            <person name="Pearson M."/>
            <person name="Poon T.W."/>
            <person name="Priest M."/>
            <person name="Roberts A."/>
            <person name="Saif S."/>
            <person name="Shea T."/>
            <person name="Sisk P."/>
            <person name="Sykes S."/>
            <person name="Wortman J."/>
            <person name="Nusbaum C."/>
            <person name="Birren B."/>
        </authorList>
    </citation>
    <scope>NUCLEOTIDE SEQUENCE [LARGE SCALE GENOMIC DNA]</scope>
    <source>
        <strain evidence="6 7">FCH/4</strain>
    </source>
</reference>
<feature type="compositionally biased region" description="Basic and acidic residues" evidence="1">
    <location>
        <begin position="85"/>
        <end position="107"/>
    </location>
</feature>
<dbReference type="SUPFAM" id="SSF140924">
    <property type="entry name" value="Duffy binding domain-like"/>
    <property type="match status" value="3"/>
</dbReference>
<feature type="compositionally biased region" description="Polar residues" evidence="1">
    <location>
        <begin position="983"/>
        <end position="997"/>
    </location>
</feature>
<feature type="region of interest" description="Disordered" evidence="1">
    <location>
        <begin position="74"/>
        <end position="115"/>
    </location>
</feature>
<reference evidence="6 7" key="2">
    <citation type="submission" date="2013-02" db="EMBL/GenBank/DDBJ databases">
        <title>The Genome Sequence of Plasmodium falciparum FCH/4.</title>
        <authorList>
            <consortium name="The Broad Institute Genome Sequencing Platform"/>
            <consortium name="The Broad Institute Genome Sequencing Center for Infectious Disease"/>
            <person name="Neafsey D."/>
            <person name="Cheeseman I."/>
            <person name="Volkman S."/>
            <person name="Adams J."/>
            <person name="Walker B."/>
            <person name="Young S.K."/>
            <person name="Zeng Q."/>
            <person name="Gargeya S."/>
            <person name="Fitzgerald M."/>
            <person name="Haas B."/>
            <person name="Abouelleil A."/>
            <person name="Alvarado L."/>
            <person name="Arachchi H.M."/>
            <person name="Berlin A.M."/>
            <person name="Chapman S.B."/>
            <person name="Dewar J."/>
            <person name="Goldberg J."/>
            <person name="Griggs A."/>
            <person name="Gujja S."/>
            <person name="Hansen M."/>
            <person name="Howarth C."/>
            <person name="Imamovic A."/>
            <person name="Larimer J."/>
            <person name="McCowan C."/>
            <person name="Murphy C."/>
            <person name="Neiman D."/>
            <person name="Pearson M."/>
            <person name="Priest M."/>
            <person name="Roberts A."/>
            <person name="Saif S."/>
            <person name="Shea T."/>
            <person name="Sisk P."/>
            <person name="Sykes S."/>
            <person name="Wortman J."/>
            <person name="Nusbaum C."/>
            <person name="Birren B."/>
        </authorList>
    </citation>
    <scope>NUCLEOTIDE SEQUENCE [LARGE SCALE GENOMIC DNA]</scope>
    <source>
        <strain evidence="6 7">FCH/4</strain>
    </source>
</reference>
<dbReference type="InterPro" id="IPR004258">
    <property type="entry name" value="DBL"/>
</dbReference>
<organism evidence="6 7">
    <name type="scientific">Plasmodium falciparum FCH/4</name>
    <dbReference type="NCBI Taxonomy" id="1036724"/>
    <lineage>
        <taxon>Eukaryota</taxon>
        <taxon>Sar</taxon>
        <taxon>Alveolata</taxon>
        <taxon>Apicomplexa</taxon>
        <taxon>Aconoidasida</taxon>
        <taxon>Haemosporida</taxon>
        <taxon>Plasmodiidae</taxon>
        <taxon>Plasmodium</taxon>
        <taxon>Plasmodium (Laverania)</taxon>
    </lineage>
</organism>
<dbReference type="Pfam" id="PF03011">
    <property type="entry name" value="PFEMP"/>
    <property type="match status" value="1"/>
</dbReference>
<feature type="non-terminal residue" evidence="6">
    <location>
        <position position="997"/>
    </location>
</feature>
<dbReference type="InterPro" id="IPR008602">
    <property type="entry name" value="Duffy-antigen-binding"/>
</dbReference>
<feature type="domain" description="Duffy-antigen binding" evidence="3">
    <location>
        <begin position="115"/>
        <end position="326"/>
    </location>
</feature>
<proteinExistence type="predicted"/>
<dbReference type="AlphaFoldDB" id="A0A024VFN9"/>